<sequence>MLSKTSSFEHEDKEYDGPKNGITELGKMAKAEASFVPAEVAARMPSNFKCPTICHLNEGYIFGDELGELMEEEPSPFWCQMYYYQFDYKLNSYRAYTNEIIIDGLCTPANSTRFSLGIKGCVGGNEVAEKARRQIGDGCRLTRRGPEVYLQCLTDSPLFLQCPLYAVSIGDDQATVYRLAQPQVIQIFNDTRFEELLDIYLKNNSTYKQLRDLQNMCHVRISFVKGWGSSYRRRTVTTTPCWVEMYMVHPLERLDECMRQCEEWNRNPVDEFANEADEGLDPLTFTEDGYDDKHGINGNPEENWDGKDKEVQKSHR</sequence>
<dbReference type="GO" id="GO:0000978">
    <property type="term" value="F:RNA polymerase II cis-regulatory region sequence-specific DNA binding"/>
    <property type="evidence" value="ECO:0007669"/>
    <property type="project" value="TreeGrafter"/>
</dbReference>
<dbReference type="GO" id="GO:0009653">
    <property type="term" value="P:anatomical structure morphogenesis"/>
    <property type="evidence" value="ECO:0007669"/>
    <property type="project" value="TreeGrafter"/>
</dbReference>
<dbReference type="PROSITE" id="PS51076">
    <property type="entry name" value="MH2"/>
    <property type="match status" value="1"/>
</dbReference>
<reference evidence="8" key="1">
    <citation type="submission" date="2016-11" db="UniProtKB">
        <authorList>
            <consortium name="WormBaseParasite"/>
        </authorList>
    </citation>
    <scope>IDENTIFICATION</scope>
</reference>
<evidence type="ECO:0000313" key="6">
    <source>
        <dbReference type="Proteomes" id="UP000095284"/>
    </source>
</evidence>
<feature type="compositionally biased region" description="Basic and acidic residues" evidence="3">
    <location>
        <begin position="7"/>
        <end position="17"/>
    </location>
</feature>
<proteinExistence type="predicted"/>
<dbReference type="SMR" id="A0A1I7RHS1"/>
<name>A0A1I7RHS1_BURXY</name>
<keyword evidence="1" id="KW-0805">Transcription regulation</keyword>
<dbReference type="GO" id="GO:0071144">
    <property type="term" value="C:heteromeric SMAD protein complex"/>
    <property type="evidence" value="ECO:0007669"/>
    <property type="project" value="TreeGrafter"/>
</dbReference>
<evidence type="ECO:0000313" key="8">
    <source>
        <dbReference type="WBParaSite" id="BXY_0025000.1"/>
    </source>
</evidence>
<feature type="region of interest" description="Disordered" evidence="3">
    <location>
        <begin position="273"/>
        <end position="316"/>
    </location>
</feature>
<dbReference type="Proteomes" id="UP000095284">
    <property type="component" value="Unplaced"/>
</dbReference>
<dbReference type="EMBL" id="CAJFCV020000004">
    <property type="protein sequence ID" value="CAG9115449.1"/>
    <property type="molecule type" value="Genomic_DNA"/>
</dbReference>
<organism evidence="6 8">
    <name type="scientific">Bursaphelenchus xylophilus</name>
    <name type="common">Pinewood nematode worm</name>
    <name type="synonym">Aphelenchoides xylophilus</name>
    <dbReference type="NCBI Taxonomy" id="6326"/>
    <lineage>
        <taxon>Eukaryota</taxon>
        <taxon>Metazoa</taxon>
        <taxon>Ecdysozoa</taxon>
        <taxon>Nematoda</taxon>
        <taxon>Chromadorea</taxon>
        <taxon>Rhabditida</taxon>
        <taxon>Tylenchina</taxon>
        <taxon>Tylenchomorpha</taxon>
        <taxon>Aphelenchoidea</taxon>
        <taxon>Aphelenchoididae</taxon>
        <taxon>Bursaphelenchus</taxon>
    </lineage>
</organism>
<dbReference type="InterPro" id="IPR017855">
    <property type="entry name" value="SMAD-like_dom_sf"/>
</dbReference>
<dbReference type="GO" id="GO:0000981">
    <property type="term" value="F:DNA-binding transcription factor activity, RNA polymerase II-specific"/>
    <property type="evidence" value="ECO:0007669"/>
    <property type="project" value="TreeGrafter"/>
</dbReference>
<evidence type="ECO:0000259" key="4">
    <source>
        <dbReference type="PROSITE" id="PS51076"/>
    </source>
</evidence>
<dbReference type="SUPFAM" id="SSF49879">
    <property type="entry name" value="SMAD/FHA domain"/>
    <property type="match status" value="1"/>
</dbReference>
<dbReference type="AlphaFoldDB" id="A0A1I7RHS1"/>
<feature type="domain" description="MH2" evidence="4">
    <location>
        <begin position="78"/>
        <end position="273"/>
    </location>
</feature>
<dbReference type="PANTHER" id="PTHR13703">
    <property type="entry name" value="SMAD"/>
    <property type="match status" value="1"/>
</dbReference>
<dbReference type="GO" id="GO:0030154">
    <property type="term" value="P:cell differentiation"/>
    <property type="evidence" value="ECO:0007669"/>
    <property type="project" value="TreeGrafter"/>
</dbReference>
<dbReference type="GO" id="GO:0051239">
    <property type="term" value="P:regulation of multicellular organismal process"/>
    <property type="evidence" value="ECO:0007669"/>
    <property type="project" value="UniProtKB-ARBA"/>
</dbReference>
<evidence type="ECO:0000256" key="1">
    <source>
        <dbReference type="ARBA" id="ARBA00023015"/>
    </source>
</evidence>
<evidence type="ECO:0000313" key="5">
    <source>
        <dbReference type="EMBL" id="CAD5226126.1"/>
    </source>
</evidence>
<dbReference type="OrthoDB" id="5794312at2759"/>
<reference evidence="5" key="2">
    <citation type="submission" date="2020-09" db="EMBL/GenBank/DDBJ databases">
        <authorList>
            <person name="Kikuchi T."/>
        </authorList>
    </citation>
    <scope>NUCLEOTIDE SEQUENCE</scope>
    <source>
        <strain evidence="5">Ka4C1</strain>
    </source>
</reference>
<feature type="compositionally biased region" description="Basic and acidic residues" evidence="3">
    <location>
        <begin position="304"/>
        <end position="316"/>
    </location>
</feature>
<dbReference type="GO" id="GO:0060395">
    <property type="term" value="P:SMAD protein signal transduction"/>
    <property type="evidence" value="ECO:0007669"/>
    <property type="project" value="TreeGrafter"/>
</dbReference>
<keyword evidence="7" id="KW-1185">Reference proteome</keyword>
<dbReference type="SMART" id="SM00524">
    <property type="entry name" value="DWB"/>
    <property type="match status" value="1"/>
</dbReference>
<dbReference type="GO" id="GO:0050793">
    <property type="term" value="P:regulation of developmental process"/>
    <property type="evidence" value="ECO:0007669"/>
    <property type="project" value="UniProtKB-ARBA"/>
</dbReference>
<dbReference type="Pfam" id="PF03166">
    <property type="entry name" value="MH2"/>
    <property type="match status" value="1"/>
</dbReference>
<dbReference type="Proteomes" id="UP000582659">
    <property type="component" value="Unassembled WGS sequence"/>
</dbReference>
<protein>
    <submittedName>
        <fullName evidence="5">(pine wood nematode) hypothetical protein</fullName>
    </submittedName>
    <submittedName>
        <fullName evidence="8">MH2 domain-containing protein</fullName>
    </submittedName>
</protein>
<feature type="region of interest" description="Disordered" evidence="3">
    <location>
        <begin position="1"/>
        <end position="21"/>
    </location>
</feature>
<dbReference type="EMBL" id="CAJFDI010000004">
    <property type="protein sequence ID" value="CAD5226126.1"/>
    <property type="molecule type" value="Genomic_DNA"/>
</dbReference>
<dbReference type="GO" id="GO:0030509">
    <property type="term" value="P:BMP signaling pathway"/>
    <property type="evidence" value="ECO:0007669"/>
    <property type="project" value="TreeGrafter"/>
</dbReference>
<dbReference type="InterPro" id="IPR008984">
    <property type="entry name" value="SMAD_FHA_dom_sf"/>
</dbReference>
<gene>
    <name evidence="5" type="ORF">BXYJ_LOCUS8889</name>
</gene>
<dbReference type="GO" id="GO:0009791">
    <property type="term" value="P:post-embryonic development"/>
    <property type="evidence" value="ECO:0007669"/>
    <property type="project" value="UniProtKB-ARBA"/>
</dbReference>
<accession>A0A1I7RHS1</accession>
<dbReference type="WBParaSite" id="BXY_0025000.1">
    <property type="protein sequence ID" value="BXY_0025000.1"/>
    <property type="gene ID" value="BXY_0025000"/>
</dbReference>
<evidence type="ECO:0000256" key="3">
    <source>
        <dbReference type="SAM" id="MobiDB-lite"/>
    </source>
</evidence>
<evidence type="ECO:0000256" key="2">
    <source>
        <dbReference type="ARBA" id="ARBA00023163"/>
    </source>
</evidence>
<keyword evidence="2" id="KW-0804">Transcription</keyword>
<dbReference type="GO" id="GO:0070411">
    <property type="term" value="F:I-SMAD binding"/>
    <property type="evidence" value="ECO:0007669"/>
    <property type="project" value="TreeGrafter"/>
</dbReference>
<dbReference type="Gene3D" id="2.60.200.10">
    <property type="match status" value="1"/>
</dbReference>
<dbReference type="Proteomes" id="UP000659654">
    <property type="component" value="Unassembled WGS sequence"/>
</dbReference>
<dbReference type="InterPro" id="IPR001132">
    <property type="entry name" value="SMAD_dom_Dwarfin-type"/>
</dbReference>
<evidence type="ECO:0000313" key="7">
    <source>
        <dbReference type="Proteomes" id="UP000659654"/>
    </source>
</evidence>
<dbReference type="InterPro" id="IPR013790">
    <property type="entry name" value="Dwarfin"/>
</dbReference>
<dbReference type="eggNOG" id="KOG3701">
    <property type="taxonomic scope" value="Eukaryota"/>
</dbReference>